<evidence type="ECO:0000259" key="1">
    <source>
        <dbReference type="Pfam" id="PF07596"/>
    </source>
</evidence>
<reference evidence="2 3" key="1">
    <citation type="submission" date="2018-12" db="EMBL/GenBank/DDBJ databases">
        <authorList>
            <person name="Toschakov S.V."/>
        </authorList>
    </citation>
    <scope>NUCLEOTIDE SEQUENCE [LARGE SCALE GENOMIC DNA]</scope>
    <source>
        <strain evidence="2 3">GM2012</strain>
    </source>
</reference>
<dbReference type="PANTHER" id="PTHR30093:SF2">
    <property type="entry name" value="TYPE II SECRETION SYSTEM PROTEIN H"/>
    <property type="match status" value="1"/>
</dbReference>
<name>A0A432MPT4_9BACT</name>
<keyword evidence="3" id="KW-1185">Reference proteome</keyword>
<dbReference type="Proteomes" id="UP000280296">
    <property type="component" value="Unassembled WGS sequence"/>
</dbReference>
<dbReference type="SUPFAM" id="SSF54523">
    <property type="entry name" value="Pili subunits"/>
    <property type="match status" value="1"/>
</dbReference>
<evidence type="ECO:0000313" key="3">
    <source>
        <dbReference type="Proteomes" id="UP000280296"/>
    </source>
</evidence>
<protein>
    <submittedName>
        <fullName evidence="2">DUF1559 domain-containing protein</fullName>
    </submittedName>
</protein>
<dbReference type="EMBL" id="RYZH01000004">
    <property type="protein sequence ID" value="RUL89167.1"/>
    <property type="molecule type" value="Genomic_DNA"/>
</dbReference>
<organism evidence="2 3">
    <name type="scientific">Tautonia sociabilis</name>
    <dbReference type="NCBI Taxonomy" id="2080755"/>
    <lineage>
        <taxon>Bacteria</taxon>
        <taxon>Pseudomonadati</taxon>
        <taxon>Planctomycetota</taxon>
        <taxon>Planctomycetia</taxon>
        <taxon>Isosphaerales</taxon>
        <taxon>Isosphaeraceae</taxon>
        <taxon>Tautonia</taxon>
    </lineage>
</organism>
<dbReference type="InterPro" id="IPR045584">
    <property type="entry name" value="Pilin-like"/>
</dbReference>
<gene>
    <name evidence="2" type="ORF">TsocGM_03365</name>
</gene>
<dbReference type="Pfam" id="PF07596">
    <property type="entry name" value="SBP_bac_10"/>
    <property type="match status" value="2"/>
</dbReference>
<feature type="domain" description="DUF1559" evidence="1">
    <location>
        <begin position="199"/>
        <end position="225"/>
    </location>
</feature>
<comment type="caution">
    <text evidence="2">The sequence shown here is derived from an EMBL/GenBank/DDBJ whole genome shotgun (WGS) entry which is preliminary data.</text>
</comment>
<dbReference type="PANTHER" id="PTHR30093">
    <property type="entry name" value="GENERAL SECRETION PATHWAY PROTEIN G"/>
    <property type="match status" value="1"/>
</dbReference>
<feature type="domain" description="DUF1559" evidence="1">
    <location>
        <begin position="39"/>
        <end position="181"/>
    </location>
</feature>
<reference evidence="2 3" key="2">
    <citation type="submission" date="2019-01" db="EMBL/GenBank/DDBJ databases">
        <title>Tautonia sociabilis, a novel thermotolerant planctomycete of Isosphaeraceae family, isolated from a 4000 m deep subterranean habitat.</title>
        <authorList>
            <person name="Kovaleva O.L."/>
            <person name="Elcheninov A.G."/>
            <person name="Van Heerden E."/>
            <person name="Toshchakov S.V."/>
            <person name="Novikov A."/>
            <person name="Bonch-Osmolovskaya E.A."/>
            <person name="Kublanov I.V."/>
        </authorList>
    </citation>
    <scope>NUCLEOTIDE SEQUENCE [LARGE SCALE GENOMIC DNA]</scope>
    <source>
        <strain evidence="2 3">GM2012</strain>
    </source>
</reference>
<sequence length="245" mass="26474">MRARPCRSRKRRIVMCLGLDSIRIRTAPAAIAVGMAAVQSAREAARRAECSNNLKRIGLAMLEHHDRHGRFPAAVLGAGGEPVLSWRVAVLPLLGLDDLSNRFHRDEPWDSPHNAALIAEMPDVYRCPSDSGAEPGQTGYRIAEGPGASFPGPEGIRMVEIRDGTSNTIAVFESDEHAPWTRPGGLPFPVEPDDPPLPLGSLHRGGVHVRFCDGAVRFLSESIKPAVLRALFTPKGGEVVKAGEF</sequence>
<dbReference type="InterPro" id="IPR027558">
    <property type="entry name" value="Pre_pil_HX9DG_C"/>
</dbReference>
<proteinExistence type="predicted"/>
<evidence type="ECO:0000313" key="2">
    <source>
        <dbReference type="EMBL" id="RUL89167.1"/>
    </source>
</evidence>
<dbReference type="InterPro" id="IPR011453">
    <property type="entry name" value="DUF1559"/>
</dbReference>
<dbReference type="AlphaFoldDB" id="A0A432MPT4"/>
<dbReference type="NCBIfam" id="TIGR04294">
    <property type="entry name" value="pre_pil_HX9DG"/>
    <property type="match status" value="1"/>
</dbReference>
<accession>A0A432MPT4</accession>